<evidence type="ECO:0000256" key="3">
    <source>
        <dbReference type="ARBA" id="ARBA00023027"/>
    </source>
</evidence>
<evidence type="ECO:0000256" key="1">
    <source>
        <dbReference type="ARBA" id="ARBA00007358"/>
    </source>
</evidence>
<dbReference type="Pfam" id="PF00465">
    <property type="entry name" value="Fe-ADH"/>
    <property type="match status" value="1"/>
</dbReference>
<gene>
    <name evidence="6" type="ORF">SAMN05216447_102142</name>
</gene>
<comment type="similarity">
    <text evidence="1">Belongs to the iron-containing alcohol dehydrogenase family.</text>
</comment>
<sequence length="409" mass="42874">MGALSAISRRMGTRALNLGTSLALRAGFREQRRIIGPGSLLCLPQALSRMGVTSVLIVTSSGMVRRGTIEPLQRALKVSGIAASVYSDVKPDPTVACVEKGLASYQEGCCNGIVALGGGSAIDCAKAIGMRVANPGLTIPQMRGVMRVHGMLPPLVAVPTTAGTGSEVTAAAVITDVVDGRDCKYPISDSRLVPRLAVLDAQLTLGLPPEVTAYSGMDALSHAVEAYVNRFCPPVASEAALEAVGLVFSNLPRVMDDPSDLEARECMLTASYGGGLALTNAFVGYVHALAHGIGALYDIPHGRAIASVMPVVLEAYGSAAHARLAQLSHAAGVGDPNLPDDQNAARLIEGIRSLNERLGIPAHIERLDPTDFDLLADRALEEATPWYPVPVIWGHEQMVEVLERLLPGA</sequence>
<dbReference type="InterPro" id="IPR039697">
    <property type="entry name" value="Alcohol_dehydrogenase_Fe"/>
</dbReference>
<keyword evidence="2" id="KW-0560">Oxidoreductase</keyword>
<name>A0A1H6I4B1_9ACTN</name>
<dbReference type="CDD" id="cd08189">
    <property type="entry name" value="Fe-ADH-like"/>
    <property type="match status" value="1"/>
</dbReference>
<reference evidence="6 7" key="1">
    <citation type="submission" date="2016-10" db="EMBL/GenBank/DDBJ databases">
        <authorList>
            <person name="Varghese N."/>
            <person name="Submissions S."/>
        </authorList>
    </citation>
    <scope>NUCLEOTIDE SEQUENCE [LARGE SCALE GENOMIC DNA]</scope>
    <source>
        <strain evidence="6 7">WCP15</strain>
    </source>
</reference>
<dbReference type="PROSITE" id="PS00913">
    <property type="entry name" value="ADH_IRON_1"/>
    <property type="match status" value="1"/>
</dbReference>
<dbReference type="SUPFAM" id="SSF56796">
    <property type="entry name" value="Dehydroquinate synthase-like"/>
    <property type="match status" value="1"/>
</dbReference>
<evidence type="ECO:0000259" key="5">
    <source>
        <dbReference type="Pfam" id="PF25137"/>
    </source>
</evidence>
<dbReference type="InterPro" id="IPR018211">
    <property type="entry name" value="ADH_Fe_CS"/>
</dbReference>
<evidence type="ECO:0000259" key="4">
    <source>
        <dbReference type="Pfam" id="PF00465"/>
    </source>
</evidence>
<dbReference type="Gene3D" id="1.20.1090.10">
    <property type="entry name" value="Dehydroquinate synthase-like - alpha domain"/>
    <property type="match status" value="1"/>
</dbReference>
<dbReference type="RefSeq" id="WP_078687024.1">
    <property type="nucleotide sequence ID" value="NZ_FNWT01000002.1"/>
</dbReference>
<organism evidence="6 7">
    <name type="scientific">Parafannyhessea umbonata</name>
    <dbReference type="NCBI Taxonomy" id="604330"/>
    <lineage>
        <taxon>Bacteria</taxon>
        <taxon>Bacillati</taxon>
        <taxon>Actinomycetota</taxon>
        <taxon>Coriobacteriia</taxon>
        <taxon>Coriobacteriales</taxon>
        <taxon>Atopobiaceae</taxon>
        <taxon>Parafannyhessea</taxon>
    </lineage>
</organism>
<dbReference type="PANTHER" id="PTHR11496">
    <property type="entry name" value="ALCOHOL DEHYDROGENASE"/>
    <property type="match status" value="1"/>
</dbReference>
<feature type="domain" description="Fe-containing alcohol dehydrogenase-like C-terminal" evidence="5">
    <location>
        <begin position="212"/>
        <end position="404"/>
    </location>
</feature>
<dbReference type="EMBL" id="FNWT01000002">
    <property type="protein sequence ID" value="SEH43300.1"/>
    <property type="molecule type" value="Genomic_DNA"/>
</dbReference>
<protein>
    <submittedName>
        <fullName evidence="6">Alcohol dehydrogenase, class IV</fullName>
    </submittedName>
</protein>
<dbReference type="PROSITE" id="PS00060">
    <property type="entry name" value="ADH_IRON_2"/>
    <property type="match status" value="1"/>
</dbReference>
<dbReference type="PANTHER" id="PTHR11496:SF102">
    <property type="entry name" value="ALCOHOL DEHYDROGENASE 4"/>
    <property type="match status" value="1"/>
</dbReference>
<accession>A0A1H6I4B1</accession>
<dbReference type="Proteomes" id="UP000199135">
    <property type="component" value="Unassembled WGS sequence"/>
</dbReference>
<evidence type="ECO:0000256" key="2">
    <source>
        <dbReference type="ARBA" id="ARBA00023002"/>
    </source>
</evidence>
<dbReference type="Gene3D" id="3.40.50.1970">
    <property type="match status" value="1"/>
</dbReference>
<comment type="caution">
    <text evidence="6">The sequence shown here is derived from an EMBL/GenBank/DDBJ whole genome shotgun (WGS) entry which is preliminary data.</text>
</comment>
<keyword evidence="7" id="KW-1185">Reference proteome</keyword>
<feature type="domain" description="Alcohol dehydrogenase iron-type/glycerol dehydrogenase GldA" evidence="4">
    <location>
        <begin position="33"/>
        <end position="200"/>
    </location>
</feature>
<evidence type="ECO:0000313" key="6">
    <source>
        <dbReference type="EMBL" id="SEH43300.1"/>
    </source>
</evidence>
<proteinExistence type="inferred from homology"/>
<dbReference type="Pfam" id="PF25137">
    <property type="entry name" value="ADH_Fe_C"/>
    <property type="match status" value="1"/>
</dbReference>
<dbReference type="InterPro" id="IPR056798">
    <property type="entry name" value="ADH_Fe_C"/>
</dbReference>
<keyword evidence="3" id="KW-0520">NAD</keyword>
<evidence type="ECO:0000313" key="7">
    <source>
        <dbReference type="Proteomes" id="UP000199135"/>
    </source>
</evidence>
<dbReference type="InterPro" id="IPR001670">
    <property type="entry name" value="ADH_Fe/GldA"/>
</dbReference>